<evidence type="ECO:0000313" key="3">
    <source>
        <dbReference type="Proteomes" id="UP001066276"/>
    </source>
</evidence>
<evidence type="ECO:0000313" key="2">
    <source>
        <dbReference type="EMBL" id="KAJ1104441.1"/>
    </source>
</evidence>
<sequence length="87" mass="9186">MRENRWCVRAPPSLVVTREQERGSGERRTAPEYGRWSAGGGAQLDLGGPPGVPGAATGAASHAGVSADWRGANGRCAEMPCARLKRR</sequence>
<gene>
    <name evidence="2" type="ORF">NDU88_001853</name>
</gene>
<protein>
    <submittedName>
        <fullName evidence="2">Uncharacterized protein</fullName>
    </submittedName>
</protein>
<comment type="caution">
    <text evidence="2">The sequence shown here is derived from an EMBL/GenBank/DDBJ whole genome shotgun (WGS) entry which is preliminary data.</text>
</comment>
<feature type="region of interest" description="Disordered" evidence="1">
    <location>
        <begin position="17"/>
        <end position="59"/>
    </location>
</feature>
<dbReference type="AlphaFoldDB" id="A0AAV7MM37"/>
<organism evidence="2 3">
    <name type="scientific">Pleurodeles waltl</name>
    <name type="common">Iberian ribbed newt</name>
    <dbReference type="NCBI Taxonomy" id="8319"/>
    <lineage>
        <taxon>Eukaryota</taxon>
        <taxon>Metazoa</taxon>
        <taxon>Chordata</taxon>
        <taxon>Craniata</taxon>
        <taxon>Vertebrata</taxon>
        <taxon>Euteleostomi</taxon>
        <taxon>Amphibia</taxon>
        <taxon>Batrachia</taxon>
        <taxon>Caudata</taxon>
        <taxon>Salamandroidea</taxon>
        <taxon>Salamandridae</taxon>
        <taxon>Pleurodelinae</taxon>
        <taxon>Pleurodeles</taxon>
    </lineage>
</organism>
<keyword evidence="3" id="KW-1185">Reference proteome</keyword>
<proteinExistence type="predicted"/>
<dbReference type="Proteomes" id="UP001066276">
    <property type="component" value="Chromosome 9"/>
</dbReference>
<evidence type="ECO:0000256" key="1">
    <source>
        <dbReference type="SAM" id="MobiDB-lite"/>
    </source>
</evidence>
<name>A0AAV7MM37_PLEWA</name>
<reference evidence="2" key="1">
    <citation type="journal article" date="2022" name="bioRxiv">
        <title>Sequencing and chromosome-scale assembly of the giantPleurodeles waltlgenome.</title>
        <authorList>
            <person name="Brown T."/>
            <person name="Elewa A."/>
            <person name="Iarovenko S."/>
            <person name="Subramanian E."/>
            <person name="Araus A.J."/>
            <person name="Petzold A."/>
            <person name="Susuki M."/>
            <person name="Suzuki K.-i.T."/>
            <person name="Hayashi T."/>
            <person name="Toyoda A."/>
            <person name="Oliveira C."/>
            <person name="Osipova E."/>
            <person name="Leigh N.D."/>
            <person name="Simon A."/>
            <person name="Yun M.H."/>
        </authorList>
    </citation>
    <scope>NUCLEOTIDE SEQUENCE</scope>
    <source>
        <strain evidence="2">20211129_DDA</strain>
        <tissue evidence="2">Liver</tissue>
    </source>
</reference>
<dbReference type="EMBL" id="JANPWB010000013">
    <property type="protein sequence ID" value="KAJ1104441.1"/>
    <property type="molecule type" value="Genomic_DNA"/>
</dbReference>
<accession>A0AAV7MM37</accession>
<feature type="compositionally biased region" description="Basic and acidic residues" evidence="1">
    <location>
        <begin position="18"/>
        <end position="30"/>
    </location>
</feature>